<dbReference type="AlphaFoldDB" id="A0A811K0B7"/>
<dbReference type="SMART" id="SM00049">
    <property type="entry name" value="DEP"/>
    <property type="match status" value="1"/>
</dbReference>
<dbReference type="InterPro" id="IPR036388">
    <property type="entry name" value="WH-like_DNA-bd_sf"/>
</dbReference>
<dbReference type="GO" id="GO:0035556">
    <property type="term" value="P:intracellular signal transduction"/>
    <property type="evidence" value="ECO:0007669"/>
    <property type="project" value="InterPro"/>
</dbReference>
<dbReference type="SUPFAM" id="SSF46785">
    <property type="entry name" value="Winged helix' DNA-binding domain"/>
    <property type="match status" value="1"/>
</dbReference>
<dbReference type="PANTHER" id="PTHR16206:SF4">
    <property type="entry name" value="PROTEIN LET-99"/>
    <property type="match status" value="1"/>
</dbReference>
<dbReference type="Proteomes" id="UP000614601">
    <property type="component" value="Unassembled WGS sequence"/>
</dbReference>
<dbReference type="Proteomes" id="UP000783686">
    <property type="component" value="Unassembled WGS sequence"/>
</dbReference>
<accession>A0A811K0B7</accession>
<dbReference type="InterPro" id="IPR000591">
    <property type="entry name" value="DEP_dom"/>
</dbReference>
<evidence type="ECO:0000313" key="3">
    <source>
        <dbReference type="Proteomes" id="UP000614601"/>
    </source>
</evidence>
<keyword evidence="3" id="KW-1185">Reference proteome</keyword>
<dbReference type="OrthoDB" id="524326at2759"/>
<organism evidence="2 3">
    <name type="scientific">Bursaphelenchus okinawaensis</name>
    <dbReference type="NCBI Taxonomy" id="465554"/>
    <lineage>
        <taxon>Eukaryota</taxon>
        <taxon>Metazoa</taxon>
        <taxon>Ecdysozoa</taxon>
        <taxon>Nematoda</taxon>
        <taxon>Chromadorea</taxon>
        <taxon>Rhabditida</taxon>
        <taxon>Tylenchina</taxon>
        <taxon>Tylenchomorpha</taxon>
        <taxon>Aphelenchoidea</taxon>
        <taxon>Aphelenchoididae</taxon>
        <taxon>Bursaphelenchus</taxon>
    </lineage>
</organism>
<protein>
    <recommendedName>
        <fullName evidence="1">DEP domain-containing protein</fullName>
    </recommendedName>
</protein>
<sequence length="304" mass="34668">MSQIRRCTSNSENLNYLPTPISHTPCSSTFKRSDDSATTTANRNKFEATRKWHDMIHAFIDEVPRADCRKFLKTYSDSFSGQSAADVLTDILPRIFTDRKCERVNAVRVLEKFISDSIIEDVSGGKQFKDDTTLFRLTDKAITKYSTGGPPPKVRRAASLNDKDRATPVCTTKGDYSRPVKLTNFHSKTSQNFAFNSSQSFQTPVRRPDNESPPLAQSTKRFARVIDYNNDDLESRRQFLDTQLTGLLDGLIADKNLTELERHRKLMDFKHNYPKIFSVRYPDNSYVAPPTPLLHRIKDFLGGN</sequence>
<dbReference type="CDD" id="cd04371">
    <property type="entry name" value="DEP"/>
    <property type="match status" value="1"/>
</dbReference>
<dbReference type="EMBL" id="CAJFDH010000002">
    <property type="protein sequence ID" value="CAD5209242.1"/>
    <property type="molecule type" value="Genomic_DNA"/>
</dbReference>
<name>A0A811K0B7_9BILA</name>
<evidence type="ECO:0000259" key="1">
    <source>
        <dbReference type="SMART" id="SM00049"/>
    </source>
</evidence>
<gene>
    <name evidence="2" type="ORF">BOKJ2_LOCUS2582</name>
</gene>
<dbReference type="EMBL" id="CAJFCW020000002">
    <property type="protein sequence ID" value="CAG9088826.1"/>
    <property type="molecule type" value="Genomic_DNA"/>
</dbReference>
<dbReference type="Pfam" id="PF00610">
    <property type="entry name" value="DEP"/>
    <property type="match status" value="1"/>
</dbReference>
<dbReference type="InterPro" id="IPR036390">
    <property type="entry name" value="WH_DNA-bd_sf"/>
</dbReference>
<dbReference type="PANTHER" id="PTHR16206">
    <property type="entry name" value="DEP DOMAIN-CONTAINING"/>
    <property type="match status" value="1"/>
</dbReference>
<feature type="domain" description="DEP" evidence="1">
    <location>
        <begin position="59"/>
        <end position="139"/>
    </location>
</feature>
<evidence type="ECO:0000313" key="2">
    <source>
        <dbReference type="EMBL" id="CAD5209242.1"/>
    </source>
</evidence>
<dbReference type="Gene3D" id="1.10.10.10">
    <property type="entry name" value="Winged helix-like DNA-binding domain superfamily/Winged helix DNA-binding domain"/>
    <property type="match status" value="1"/>
</dbReference>
<comment type="caution">
    <text evidence="2">The sequence shown here is derived from an EMBL/GenBank/DDBJ whole genome shotgun (WGS) entry which is preliminary data.</text>
</comment>
<proteinExistence type="predicted"/>
<reference evidence="2" key="1">
    <citation type="submission" date="2020-09" db="EMBL/GenBank/DDBJ databases">
        <authorList>
            <person name="Kikuchi T."/>
        </authorList>
    </citation>
    <scope>NUCLEOTIDE SEQUENCE</scope>
    <source>
        <strain evidence="2">SH1</strain>
    </source>
</reference>